<dbReference type="Pfam" id="PF14064">
    <property type="entry name" value="HmuY"/>
    <property type="match status" value="1"/>
</dbReference>
<name>A0A1H0AL81_9SPHI</name>
<evidence type="ECO:0000313" key="2">
    <source>
        <dbReference type="Proteomes" id="UP000183200"/>
    </source>
</evidence>
<accession>A0A1H0AL81</accession>
<sequence length="236" mass="26590">MKTTKFTLCTVLCTLILISCKKDQPVAEVIPEQHFIQVSNLKIADQIVGKSADAQDDAEGLWYYSLDEQKVLPASAHRTDQWDFAFDFDLNRIIVNNGNYTSGSVIPGNEGKALITIVAKPFEQVMEAPSNDEMYNKRVDYEGKYGNTSFTLNGDTNPGILGWMSAFENGVLLKVVKPLKNRTIIFKTNKGKYAKLQIQSVYKDSPENPTESSEKFYLSFRFFLQKDGSRNLDSSK</sequence>
<dbReference type="RefSeq" id="WP_074610228.1">
    <property type="nucleotide sequence ID" value="NZ_FNGY01000007.1"/>
</dbReference>
<protein>
    <submittedName>
        <fullName evidence="1">HmuY protein</fullName>
    </submittedName>
</protein>
<organism evidence="1 2">
    <name type="scientific">Pedobacter steynii</name>
    <dbReference type="NCBI Taxonomy" id="430522"/>
    <lineage>
        <taxon>Bacteria</taxon>
        <taxon>Pseudomonadati</taxon>
        <taxon>Bacteroidota</taxon>
        <taxon>Sphingobacteriia</taxon>
        <taxon>Sphingobacteriales</taxon>
        <taxon>Sphingobacteriaceae</taxon>
        <taxon>Pedobacter</taxon>
    </lineage>
</organism>
<dbReference type="Proteomes" id="UP000183200">
    <property type="component" value="Unassembled WGS sequence"/>
</dbReference>
<reference evidence="2" key="1">
    <citation type="submission" date="2016-10" db="EMBL/GenBank/DDBJ databases">
        <authorList>
            <person name="Varghese N."/>
            <person name="Submissions S."/>
        </authorList>
    </citation>
    <scope>NUCLEOTIDE SEQUENCE [LARGE SCALE GENOMIC DNA]</scope>
    <source>
        <strain evidence="2">DSM 19110</strain>
    </source>
</reference>
<dbReference type="OrthoDB" id="1190814at2"/>
<dbReference type="EMBL" id="FNGY01000007">
    <property type="protein sequence ID" value="SDN33586.1"/>
    <property type="molecule type" value="Genomic_DNA"/>
</dbReference>
<gene>
    <name evidence="1" type="ORF">SAMN05421820_107116</name>
</gene>
<dbReference type="InterPro" id="IPR025921">
    <property type="entry name" value="HmuY"/>
</dbReference>
<dbReference type="CDD" id="cd12105">
    <property type="entry name" value="HmuY"/>
    <property type="match status" value="1"/>
</dbReference>
<dbReference type="AlphaFoldDB" id="A0A1H0AL81"/>
<evidence type="ECO:0000313" key="1">
    <source>
        <dbReference type="EMBL" id="SDN33586.1"/>
    </source>
</evidence>
<keyword evidence="2" id="KW-1185">Reference proteome</keyword>
<proteinExistence type="predicted"/>
<dbReference type="PROSITE" id="PS51257">
    <property type="entry name" value="PROKAR_LIPOPROTEIN"/>
    <property type="match status" value="1"/>
</dbReference>